<accession>A0A183V8L8</accession>
<sequence length="316" mass="34556">MTFDKKTFSEEAESHKVDANVVAAEAKKFNDKAKELLTDKAELKKLIGHIDLTTLSGDDTRRRVEALIEKALRPLSKEPDVRCAAVCIYPARVADAKNYVMNKSEKMNIACVAAGFPSGQYRLESRVLEVKLAVEDGADEIDIVINRAAALEQDWKCVHDEVAAFKAACGKAHMKTILATGELQSYENIYRASWAAMLAGSDFIKTSTGKESVNATPEVAYVMCTAIKRYFDLTGSVGESGGSALTVLALSYRISELIIRISGRRVGFKPAGGLKTPLDALVYRVLVEEVLGNEWLTPQLFRFGASSLLDNVIKAL</sequence>
<dbReference type="SUPFAM" id="SSF51569">
    <property type="entry name" value="Aldolase"/>
    <property type="match status" value="1"/>
</dbReference>
<dbReference type="GO" id="GO:0004139">
    <property type="term" value="F:deoxyribose-phosphate aldolase activity"/>
    <property type="evidence" value="ECO:0007669"/>
    <property type="project" value="UniProtKB-EC"/>
</dbReference>
<evidence type="ECO:0000256" key="4">
    <source>
        <dbReference type="ARBA" id="ARBA00023239"/>
    </source>
</evidence>
<dbReference type="GO" id="GO:0016052">
    <property type="term" value="P:carbohydrate catabolic process"/>
    <property type="evidence" value="ECO:0007669"/>
    <property type="project" value="TreeGrafter"/>
</dbReference>
<dbReference type="PANTHER" id="PTHR10889">
    <property type="entry name" value="DEOXYRIBOSE-PHOSPHATE ALDOLASE"/>
    <property type="match status" value="1"/>
</dbReference>
<feature type="active site" description="Schiff-base intermediate with acetaldehyde" evidence="9">
    <location>
        <position position="205"/>
    </location>
</feature>
<protein>
    <recommendedName>
        <fullName evidence="3">deoxyribose-phosphate aldolase</fullName>
        <ecNumber evidence="3">4.1.2.4</ecNumber>
    </recommendedName>
    <alternativeName>
        <fullName evidence="7">2-deoxy-D-ribose 5-phosphate aldolase</fullName>
    </alternativeName>
    <alternativeName>
        <fullName evidence="6">Phosphodeoxyriboaldolase</fullName>
    </alternativeName>
</protein>
<name>A0A183V8L8_TOXCA</name>
<evidence type="ECO:0000256" key="7">
    <source>
        <dbReference type="ARBA" id="ARBA00032755"/>
    </source>
</evidence>
<evidence type="ECO:0000313" key="10">
    <source>
        <dbReference type="EMBL" id="VDM48409.1"/>
    </source>
</evidence>
<dbReference type="EMBL" id="UYWY01024138">
    <property type="protein sequence ID" value="VDM48409.1"/>
    <property type="molecule type" value="Genomic_DNA"/>
</dbReference>
<organism evidence="11 12">
    <name type="scientific">Toxocara canis</name>
    <name type="common">Canine roundworm</name>
    <dbReference type="NCBI Taxonomy" id="6265"/>
    <lineage>
        <taxon>Eukaryota</taxon>
        <taxon>Metazoa</taxon>
        <taxon>Ecdysozoa</taxon>
        <taxon>Nematoda</taxon>
        <taxon>Chromadorea</taxon>
        <taxon>Rhabditida</taxon>
        <taxon>Spirurina</taxon>
        <taxon>Ascaridomorpha</taxon>
        <taxon>Ascaridoidea</taxon>
        <taxon>Toxocaridae</taxon>
        <taxon>Toxocara</taxon>
    </lineage>
</organism>
<dbReference type="UniPathway" id="UPA00002">
    <property type="reaction ID" value="UER00468"/>
</dbReference>
<dbReference type="Proteomes" id="UP000050794">
    <property type="component" value="Unassembled WGS sequence"/>
</dbReference>
<evidence type="ECO:0000256" key="3">
    <source>
        <dbReference type="ARBA" id="ARBA00012515"/>
    </source>
</evidence>
<evidence type="ECO:0000256" key="2">
    <source>
        <dbReference type="ARBA" id="ARBA00009473"/>
    </source>
</evidence>
<evidence type="ECO:0000256" key="6">
    <source>
        <dbReference type="ARBA" id="ARBA00031814"/>
    </source>
</evidence>
<dbReference type="NCBIfam" id="TIGR00126">
    <property type="entry name" value="deoC"/>
    <property type="match status" value="1"/>
</dbReference>
<evidence type="ECO:0000256" key="1">
    <source>
        <dbReference type="ARBA" id="ARBA00004816"/>
    </source>
</evidence>
<comment type="pathway">
    <text evidence="1">Carbohydrate degradation; 2-deoxy-D-ribose 1-phosphate degradation; D-glyceraldehyde 3-phosphate and acetaldehyde from 2-deoxy-alpha-D-ribose 1-phosphate: step 2/2.</text>
</comment>
<dbReference type="WBParaSite" id="TCNE_0001708901-mRNA-1">
    <property type="protein sequence ID" value="TCNE_0001708901-mRNA-1"/>
    <property type="gene ID" value="TCNE_0001708901"/>
</dbReference>
<dbReference type="InterPro" id="IPR011343">
    <property type="entry name" value="DeoC"/>
</dbReference>
<dbReference type="Gene3D" id="3.20.20.70">
    <property type="entry name" value="Aldolase class I"/>
    <property type="match status" value="1"/>
</dbReference>
<proteinExistence type="inferred from homology"/>
<dbReference type="InterPro" id="IPR002915">
    <property type="entry name" value="DeoC/FbaB/LacD_aldolase"/>
</dbReference>
<dbReference type="SMART" id="SM01133">
    <property type="entry name" value="DeoC"/>
    <property type="match status" value="1"/>
</dbReference>
<evidence type="ECO:0000256" key="9">
    <source>
        <dbReference type="PIRSR" id="PIRSR001357-50"/>
    </source>
</evidence>
<dbReference type="AlphaFoldDB" id="A0A183V8L8"/>
<dbReference type="PIRSF" id="PIRSF001357">
    <property type="entry name" value="DeoC"/>
    <property type="match status" value="1"/>
</dbReference>
<evidence type="ECO:0000313" key="12">
    <source>
        <dbReference type="WBParaSite" id="TCNE_0001708901-mRNA-1"/>
    </source>
</evidence>
<dbReference type="GO" id="GO:0046386">
    <property type="term" value="P:deoxyribose phosphate catabolic process"/>
    <property type="evidence" value="ECO:0007669"/>
    <property type="project" value="UniProtKB-UniPathway"/>
</dbReference>
<dbReference type="CDD" id="cd00959">
    <property type="entry name" value="DeoC"/>
    <property type="match status" value="1"/>
</dbReference>
<evidence type="ECO:0000256" key="8">
    <source>
        <dbReference type="ARBA" id="ARBA00048791"/>
    </source>
</evidence>
<keyword evidence="4" id="KW-0456">Lyase</keyword>
<reference evidence="12" key="1">
    <citation type="submission" date="2016-06" db="UniProtKB">
        <authorList>
            <consortium name="WormBaseParasite"/>
        </authorList>
    </citation>
    <scope>IDENTIFICATION</scope>
</reference>
<dbReference type="Pfam" id="PF01791">
    <property type="entry name" value="DeoC"/>
    <property type="match status" value="1"/>
</dbReference>
<dbReference type="EC" id="4.1.2.4" evidence="3"/>
<dbReference type="GO" id="GO:0009264">
    <property type="term" value="P:deoxyribonucleotide catabolic process"/>
    <property type="evidence" value="ECO:0007669"/>
    <property type="project" value="InterPro"/>
</dbReference>
<gene>
    <name evidence="10" type="ORF">TCNE_LOCUS17088</name>
</gene>
<comment type="catalytic activity">
    <reaction evidence="8">
        <text>2-deoxy-D-ribose 5-phosphate = D-glyceraldehyde 3-phosphate + acetaldehyde</text>
        <dbReference type="Rhea" id="RHEA:12821"/>
        <dbReference type="ChEBI" id="CHEBI:15343"/>
        <dbReference type="ChEBI" id="CHEBI:59776"/>
        <dbReference type="ChEBI" id="CHEBI:62877"/>
        <dbReference type="EC" id="4.1.2.4"/>
    </reaction>
</comment>
<keyword evidence="5 9" id="KW-0704">Schiff base</keyword>
<dbReference type="PANTHER" id="PTHR10889:SF3">
    <property type="entry name" value="DEOXYRIBOSE-PHOSPHATE ALDOLASE"/>
    <property type="match status" value="1"/>
</dbReference>
<evidence type="ECO:0000256" key="5">
    <source>
        <dbReference type="ARBA" id="ARBA00023270"/>
    </source>
</evidence>
<comment type="similarity">
    <text evidence="2">Belongs to the DeoC/FbaB aldolase family. DeoC type 2 subfamily.</text>
</comment>
<evidence type="ECO:0000313" key="11">
    <source>
        <dbReference type="Proteomes" id="UP000050794"/>
    </source>
</evidence>
<keyword evidence="11" id="KW-1185">Reference proteome</keyword>
<dbReference type="GO" id="GO:0005737">
    <property type="term" value="C:cytoplasm"/>
    <property type="evidence" value="ECO:0007669"/>
    <property type="project" value="InterPro"/>
</dbReference>
<dbReference type="InterPro" id="IPR013785">
    <property type="entry name" value="Aldolase_TIM"/>
</dbReference>
<feature type="active site" description="Proton donor/acceptor" evidence="9">
    <location>
        <position position="269"/>
    </location>
</feature>
<reference evidence="10 11" key="2">
    <citation type="submission" date="2018-11" db="EMBL/GenBank/DDBJ databases">
        <authorList>
            <consortium name="Pathogen Informatics"/>
        </authorList>
    </citation>
    <scope>NUCLEOTIDE SEQUENCE [LARGE SCALE GENOMIC DNA]</scope>
</reference>